<evidence type="ECO:0000313" key="2">
    <source>
        <dbReference type="EMBL" id="SES31341.1"/>
    </source>
</evidence>
<evidence type="ECO:0008006" key="4">
    <source>
        <dbReference type="Google" id="ProtNLM"/>
    </source>
</evidence>
<feature type="transmembrane region" description="Helical" evidence="1">
    <location>
        <begin position="341"/>
        <end position="360"/>
    </location>
</feature>
<protein>
    <recommendedName>
        <fullName evidence="4">DNA-directed RNA polymerase subunit P</fullName>
    </recommendedName>
</protein>
<organism evidence="2 3">
    <name type="scientific">Butyrivibrio fibrisolvens</name>
    <dbReference type="NCBI Taxonomy" id="831"/>
    <lineage>
        <taxon>Bacteria</taxon>
        <taxon>Bacillati</taxon>
        <taxon>Bacillota</taxon>
        <taxon>Clostridia</taxon>
        <taxon>Lachnospirales</taxon>
        <taxon>Lachnospiraceae</taxon>
        <taxon>Butyrivibrio</taxon>
    </lineage>
</organism>
<dbReference type="Proteomes" id="UP000182584">
    <property type="component" value="Unassembled WGS sequence"/>
</dbReference>
<dbReference type="OrthoDB" id="3182597at2"/>
<dbReference type="Gene3D" id="2.20.28.30">
    <property type="entry name" value="RNA polymerase ii, chain L"/>
    <property type="match status" value="2"/>
</dbReference>
<gene>
    <name evidence="2" type="ORF">SAMN04487884_1298</name>
</gene>
<dbReference type="AlphaFoldDB" id="A0A1H9WC38"/>
<evidence type="ECO:0000313" key="3">
    <source>
        <dbReference type="Proteomes" id="UP000182584"/>
    </source>
</evidence>
<evidence type="ECO:0000256" key="1">
    <source>
        <dbReference type="SAM" id="Phobius"/>
    </source>
</evidence>
<keyword evidence="1" id="KW-0472">Membrane</keyword>
<sequence>MATQEYECPACGGVMEFDAPSQKLKCLYCDTTISVDEYHKMVSKGKAEKTADSEEKSDRLSDEEAENYGFGKDKNVYICKSCGGEIIADKTQGATQCPFCGNNVTFKEVFTNGRRPDYVIPFQLTKEQAKQKYKDYIKGRKLLPKAFSTENHIDEIKGVYIPYWLFDANMHVSLNCEATKVRTWSDRDYRYTETSFYDVYREGDVPFSKVPVDGSSKMPDDLTESIEPYDDKGLKKYDDAYFAGYVANQYDVDEEKSRPRAKQRMTNSAVNEIKNSVQGYSSVMVRNQNVATTSEACKYALYPVWLLSTTWNGQNFLFAMNGQTGKFVGNLPVDKGAAFKYFALSSVLFTVLFAVLELIFRI</sequence>
<dbReference type="RefSeq" id="WP_022757876.1">
    <property type="nucleotide sequence ID" value="NZ_CP065800.1"/>
</dbReference>
<dbReference type="PANTHER" id="PTHR37826">
    <property type="entry name" value="FLOTILLIN BAND_7_5 DOMAIN PROTEIN"/>
    <property type="match status" value="1"/>
</dbReference>
<reference evidence="2 3" key="1">
    <citation type="submission" date="2016-10" db="EMBL/GenBank/DDBJ databases">
        <authorList>
            <person name="de Groot N.N."/>
        </authorList>
    </citation>
    <scope>NUCLEOTIDE SEQUENCE [LARGE SCALE GENOMIC DNA]</scope>
    <source>
        <strain evidence="2 3">AR40</strain>
    </source>
</reference>
<name>A0A1H9WC38_BUTFI</name>
<dbReference type="eggNOG" id="COG1996">
    <property type="taxonomic scope" value="Bacteria"/>
</dbReference>
<proteinExistence type="predicted"/>
<keyword evidence="1" id="KW-1133">Transmembrane helix</keyword>
<keyword evidence="1" id="KW-0812">Transmembrane</keyword>
<dbReference type="EMBL" id="FOGJ01000029">
    <property type="protein sequence ID" value="SES31341.1"/>
    <property type="molecule type" value="Genomic_DNA"/>
</dbReference>
<dbReference type="PANTHER" id="PTHR37826:SF3">
    <property type="entry name" value="J DOMAIN-CONTAINING PROTEIN"/>
    <property type="match status" value="1"/>
</dbReference>
<accession>A0A1H9WC38</accession>